<dbReference type="CDD" id="cd00812">
    <property type="entry name" value="LeuRS_core"/>
    <property type="match status" value="1"/>
</dbReference>
<dbReference type="SUPFAM" id="SSF50677">
    <property type="entry name" value="ValRS/IleRS/LeuRS editing domain"/>
    <property type="match status" value="1"/>
</dbReference>
<comment type="catalytic activity">
    <reaction evidence="9">
        <text>tRNA(Leu) + L-leucine + ATP = L-leucyl-tRNA(Leu) + AMP + diphosphate</text>
        <dbReference type="Rhea" id="RHEA:11688"/>
        <dbReference type="Rhea" id="RHEA-COMP:9613"/>
        <dbReference type="Rhea" id="RHEA-COMP:9622"/>
        <dbReference type="ChEBI" id="CHEBI:30616"/>
        <dbReference type="ChEBI" id="CHEBI:33019"/>
        <dbReference type="ChEBI" id="CHEBI:57427"/>
        <dbReference type="ChEBI" id="CHEBI:78442"/>
        <dbReference type="ChEBI" id="CHEBI:78494"/>
        <dbReference type="ChEBI" id="CHEBI:456215"/>
        <dbReference type="EC" id="6.1.1.4"/>
    </reaction>
</comment>
<dbReference type="PANTHER" id="PTHR45794">
    <property type="entry name" value="LEUCYL-TRNA SYNTHETASE"/>
    <property type="match status" value="1"/>
</dbReference>
<dbReference type="Gene3D" id="3.90.740.10">
    <property type="entry name" value="Valyl/Leucyl/Isoleucyl-tRNA synthetase, editing domain"/>
    <property type="match status" value="1"/>
</dbReference>
<keyword evidence="4" id="KW-0547">Nucleotide-binding</keyword>
<evidence type="ECO:0000259" key="12">
    <source>
        <dbReference type="Pfam" id="PF08264"/>
    </source>
</evidence>
<dbReference type="InterPro" id="IPR014729">
    <property type="entry name" value="Rossmann-like_a/b/a_fold"/>
</dbReference>
<evidence type="ECO:0000256" key="6">
    <source>
        <dbReference type="ARBA" id="ARBA00022917"/>
    </source>
</evidence>
<evidence type="ECO:0000256" key="9">
    <source>
        <dbReference type="ARBA" id="ARBA00047469"/>
    </source>
</evidence>
<dbReference type="OrthoDB" id="10249672at2759"/>
<dbReference type="NCBIfam" id="TIGR00395">
    <property type="entry name" value="leuS_arch"/>
    <property type="match status" value="1"/>
</dbReference>
<comment type="similarity">
    <text evidence="1">Belongs to the class-I aminoacyl-tRNA synthetase family.</text>
</comment>
<evidence type="ECO:0000256" key="1">
    <source>
        <dbReference type="ARBA" id="ARBA00005594"/>
    </source>
</evidence>
<dbReference type="Gene3D" id="1.10.730.10">
    <property type="entry name" value="Isoleucyl-tRNA Synthetase, Domain 1"/>
    <property type="match status" value="1"/>
</dbReference>
<dbReference type="GO" id="GO:0005524">
    <property type="term" value="F:ATP binding"/>
    <property type="evidence" value="ECO:0007669"/>
    <property type="project" value="UniProtKB-KW"/>
</dbReference>
<gene>
    <name evidence="13" type="primary">CDC60</name>
    <name evidence="13" type="ORF">AWJ20_1733</name>
</gene>
<dbReference type="GeneID" id="30033568"/>
<feature type="domain" description="Aminoacyl-tRNA synthetase class Ia" evidence="11">
    <location>
        <begin position="140"/>
        <end position="718"/>
    </location>
</feature>
<evidence type="ECO:0000256" key="7">
    <source>
        <dbReference type="ARBA" id="ARBA00023146"/>
    </source>
</evidence>
<dbReference type="EMBL" id="CP014501">
    <property type="protein sequence ID" value="ANB13442.1"/>
    <property type="molecule type" value="Genomic_DNA"/>
</dbReference>
<keyword evidence="3 13" id="KW-0436">Ligase</keyword>
<dbReference type="InterPro" id="IPR009008">
    <property type="entry name" value="Val/Leu/Ile-tRNA-synth_edit"/>
</dbReference>
<dbReference type="RefSeq" id="XP_018735919.1">
    <property type="nucleotide sequence ID" value="XM_018878636.1"/>
</dbReference>
<keyword evidence="5" id="KW-0067">ATP-binding</keyword>
<dbReference type="InterPro" id="IPR009080">
    <property type="entry name" value="tRNAsynth_Ia_anticodon-bd"/>
</dbReference>
<dbReference type="GO" id="GO:0002161">
    <property type="term" value="F:aminoacyl-tRNA deacylase activity"/>
    <property type="evidence" value="ECO:0007669"/>
    <property type="project" value="InterPro"/>
</dbReference>
<evidence type="ECO:0000313" key="13">
    <source>
        <dbReference type="EMBL" id="ANB13442.1"/>
    </source>
</evidence>
<dbReference type="CDD" id="cd07959">
    <property type="entry name" value="Anticodon_Ia_Leu_AEc"/>
    <property type="match status" value="1"/>
</dbReference>
<dbReference type="PANTHER" id="PTHR45794:SF1">
    <property type="entry name" value="LEUCINE--TRNA LIGASE, CYTOPLASMIC"/>
    <property type="match status" value="1"/>
</dbReference>
<dbReference type="SUPFAM" id="SSF47323">
    <property type="entry name" value="Anticodon-binding domain of a subclass of class I aminoacyl-tRNA synthetases"/>
    <property type="match status" value="1"/>
</dbReference>
<dbReference type="KEGG" id="slb:AWJ20_1733"/>
<dbReference type="EC" id="6.1.1.4" evidence="2"/>
<dbReference type="Pfam" id="PF08264">
    <property type="entry name" value="Anticodon_1"/>
    <property type="match status" value="1"/>
</dbReference>
<dbReference type="InterPro" id="IPR013155">
    <property type="entry name" value="M/V/L/I-tRNA-synth_anticd-bd"/>
</dbReference>
<sequence>MAYPYMNGVLHAGHCFTLSKVEFATGYERMLGKNALFPLGFHCTGMPIKACADKLTREIEQFGENFENAPTPEEEAAVAAAAEEAEKSKKPATKTDPSKFTAKKSKAVAKQGRAKYQFEIMLQLGIPREEVSKFADPFYWVEYFPPLCQRDCNSFGARIDWRRSFVTTNANPYYDSFIRWNMNRLREAGKIKFGKRYTIFSAKDNQPCMDHDRQVGEAVNPQEYTAIKIKVTEWPEAAQKVLSEQSFDLNGKSVYLIAATLRPETMYGQTCCFVSPKIEYGIFDAGNNDYYICTERAFKNMSFQDLTPVRGYYQASAKISGSVIIGAKIKAPLSVYPELRVLPMETVLANKGTGVVTSVPSNSPDDYITAIDLQNKPEYYKIEREWASFEPVAIIETPTYGTVTAKTIIEQLKVKSPKDKDALAQAKELAYKEDFYQGVMVIGKYKGEKVEDAKPKVKADLIASNEAFVYDEPEGLVISRSGDECVVSLQDQWYTDYGEDSWRAKAEQCLSQMNTYSPETKHGFEKVLGWLKNWALSRSYGLGTKIPWDPQYLVESLSDSTIYMAYYTISHFLHSDFYGREKGLLDIKVEEMTDEVWDFVFTNPTDDMSNLNTTISKDKLMKMRHEFQYFYPLDVRVSGKDLIPNHLTFFIYVHTAIFPEEFWPRGIRANGHLMLNNEKMSKSTGNFMTLEEIVKKFGADAARIALADAGDTFEDANFDESNANAAILRLYNLKEWMEEVIKNDSELRTGSADEYNFFDLAFANEMNELIAATKDNYENAWYKGALKSGLFDFQSARDYYRESTTSVGTGMHKELVRRYIEVQALLLTPIAPHFAEYVWRDILGKNESVQYAHFPKVDSPINKSISDALAYVRNLSRSARETEGALLKKKKKGNDFDPKKPSKLSLYISLAFPKWQDEYIEVVRDAFENLSLDFTPDFKQKIAKIGDVKRGMQFVNTLKTKLTVEKLPPNTVFNRKLTFSEVDTVKTTVTLLKKSPQATKIEEIQLIAIDENDNTKGKDIISGEEVEVPSVKQVQEAVPGQPAIVIANI</sequence>
<organism evidence="13 14">
    <name type="scientific">Sugiyamaella lignohabitans</name>
    <dbReference type="NCBI Taxonomy" id="796027"/>
    <lineage>
        <taxon>Eukaryota</taxon>
        <taxon>Fungi</taxon>
        <taxon>Dikarya</taxon>
        <taxon>Ascomycota</taxon>
        <taxon>Saccharomycotina</taxon>
        <taxon>Dipodascomycetes</taxon>
        <taxon>Dipodascales</taxon>
        <taxon>Trichomonascaceae</taxon>
        <taxon>Sugiyamaella</taxon>
    </lineage>
</organism>
<dbReference type="Proteomes" id="UP000189580">
    <property type="component" value="Chromosome a"/>
</dbReference>
<dbReference type="Pfam" id="PF00133">
    <property type="entry name" value="tRNA-synt_1"/>
    <property type="match status" value="2"/>
</dbReference>
<feature type="domain" description="Methionyl/Valyl/Leucyl/Isoleucyl-tRNA synthetase anticodon-binding" evidence="12">
    <location>
        <begin position="761"/>
        <end position="886"/>
    </location>
</feature>
<evidence type="ECO:0000256" key="2">
    <source>
        <dbReference type="ARBA" id="ARBA00013164"/>
    </source>
</evidence>
<evidence type="ECO:0000256" key="8">
    <source>
        <dbReference type="ARBA" id="ARBA00030520"/>
    </source>
</evidence>
<feature type="domain" description="Aminoacyl-tRNA synthetase class Ia" evidence="11">
    <location>
        <begin position="4"/>
        <end position="55"/>
    </location>
</feature>
<protein>
    <recommendedName>
        <fullName evidence="2">leucine--tRNA ligase</fullName>
        <ecNumber evidence="2">6.1.1.4</ecNumber>
    </recommendedName>
    <alternativeName>
        <fullName evidence="8">Leucyl-tRNA synthetase</fullName>
    </alternativeName>
</protein>
<evidence type="ECO:0000256" key="3">
    <source>
        <dbReference type="ARBA" id="ARBA00022598"/>
    </source>
</evidence>
<proteinExistence type="inferred from homology"/>
<dbReference type="Gene3D" id="3.40.50.620">
    <property type="entry name" value="HUPs"/>
    <property type="match status" value="1"/>
</dbReference>
<dbReference type="GO" id="GO:0005737">
    <property type="term" value="C:cytoplasm"/>
    <property type="evidence" value="ECO:0007669"/>
    <property type="project" value="EnsemblFungi"/>
</dbReference>
<keyword evidence="7" id="KW-0030">Aminoacyl-tRNA synthetase</keyword>
<dbReference type="InterPro" id="IPR004493">
    <property type="entry name" value="Leu-tRNA-synth_Ia_arc/euk"/>
</dbReference>
<accession>A0A167DYF8</accession>
<dbReference type="GO" id="GO:0004823">
    <property type="term" value="F:leucine-tRNA ligase activity"/>
    <property type="evidence" value="ECO:0007669"/>
    <property type="project" value="UniProtKB-EC"/>
</dbReference>
<evidence type="ECO:0000256" key="10">
    <source>
        <dbReference type="SAM" id="MobiDB-lite"/>
    </source>
</evidence>
<name>A0A167DYF8_9ASCO</name>
<keyword evidence="14" id="KW-1185">Reference proteome</keyword>
<dbReference type="SUPFAM" id="SSF52374">
    <property type="entry name" value="Nucleotidylyl transferase"/>
    <property type="match status" value="1"/>
</dbReference>
<dbReference type="AlphaFoldDB" id="A0A167DYF8"/>
<evidence type="ECO:0000256" key="5">
    <source>
        <dbReference type="ARBA" id="ARBA00022840"/>
    </source>
</evidence>
<dbReference type="GO" id="GO:1903432">
    <property type="term" value="P:regulation of TORC1 signaling"/>
    <property type="evidence" value="ECO:0007669"/>
    <property type="project" value="EnsemblFungi"/>
</dbReference>
<evidence type="ECO:0000256" key="4">
    <source>
        <dbReference type="ARBA" id="ARBA00022741"/>
    </source>
</evidence>
<dbReference type="GO" id="GO:1990825">
    <property type="term" value="F:sequence-specific mRNA binding"/>
    <property type="evidence" value="ECO:0007669"/>
    <property type="project" value="EnsemblFungi"/>
</dbReference>
<dbReference type="FunFam" id="3.90.740.10:FF:000001">
    <property type="entry name" value="Leucine--tRNA ligase, cytoplasmic"/>
    <property type="match status" value="1"/>
</dbReference>
<feature type="region of interest" description="Disordered" evidence="10">
    <location>
        <begin position="77"/>
        <end position="104"/>
    </location>
</feature>
<evidence type="ECO:0000313" key="14">
    <source>
        <dbReference type="Proteomes" id="UP000189580"/>
    </source>
</evidence>
<reference evidence="13 14" key="1">
    <citation type="submission" date="2016-02" db="EMBL/GenBank/DDBJ databases">
        <title>Complete genome sequence and transcriptome regulation of the pentose utilising yeast Sugiyamaella lignohabitans.</title>
        <authorList>
            <person name="Bellasio M."/>
            <person name="Peymann A."/>
            <person name="Valli M."/>
            <person name="Sipitzky M."/>
            <person name="Graf A."/>
            <person name="Sauer M."/>
            <person name="Marx H."/>
            <person name="Mattanovich D."/>
        </authorList>
    </citation>
    <scope>NUCLEOTIDE SEQUENCE [LARGE SCALE GENOMIC DNA]</scope>
    <source>
        <strain evidence="13 14">CBS 10342</strain>
    </source>
</reference>
<keyword evidence="6" id="KW-0648">Protein biosynthesis</keyword>
<dbReference type="GO" id="GO:0006429">
    <property type="term" value="P:leucyl-tRNA aminoacylation"/>
    <property type="evidence" value="ECO:0007669"/>
    <property type="project" value="EnsemblFungi"/>
</dbReference>
<evidence type="ECO:0000259" key="11">
    <source>
        <dbReference type="Pfam" id="PF00133"/>
    </source>
</evidence>
<dbReference type="InterPro" id="IPR002300">
    <property type="entry name" value="aa-tRNA-synth_Ia"/>
</dbReference>